<dbReference type="EMBL" id="GGEC01060284">
    <property type="protein sequence ID" value="MBX40768.1"/>
    <property type="molecule type" value="Transcribed_RNA"/>
</dbReference>
<sequence length="46" mass="5488">MKEDQAASSERKQRVPMMFNIWIKVHSISSSFTSFKIYESLHARRE</sequence>
<proteinExistence type="predicted"/>
<protein>
    <submittedName>
        <fullName evidence="1">Uncharacterized protein</fullName>
    </submittedName>
</protein>
<name>A0A2P2NE49_RHIMU</name>
<dbReference type="AlphaFoldDB" id="A0A2P2NE49"/>
<evidence type="ECO:0000313" key="1">
    <source>
        <dbReference type="EMBL" id="MBX40768.1"/>
    </source>
</evidence>
<reference evidence="1" key="1">
    <citation type="submission" date="2018-02" db="EMBL/GenBank/DDBJ databases">
        <title>Rhizophora mucronata_Transcriptome.</title>
        <authorList>
            <person name="Meera S.P."/>
            <person name="Sreeshan A."/>
            <person name="Augustine A."/>
        </authorList>
    </citation>
    <scope>NUCLEOTIDE SEQUENCE</scope>
    <source>
        <tissue evidence="1">Leaf</tissue>
    </source>
</reference>
<accession>A0A2P2NE49</accession>
<organism evidence="1">
    <name type="scientific">Rhizophora mucronata</name>
    <name type="common">Asiatic mangrove</name>
    <dbReference type="NCBI Taxonomy" id="61149"/>
    <lineage>
        <taxon>Eukaryota</taxon>
        <taxon>Viridiplantae</taxon>
        <taxon>Streptophyta</taxon>
        <taxon>Embryophyta</taxon>
        <taxon>Tracheophyta</taxon>
        <taxon>Spermatophyta</taxon>
        <taxon>Magnoliopsida</taxon>
        <taxon>eudicotyledons</taxon>
        <taxon>Gunneridae</taxon>
        <taxon>Pentapetalae</taxon>
        <taxon>rosids</taxon>
        <taxon>fabids</taxon>
        <taxon>Malpighiales</taxon>
        <taxon>Rhizophoraceae</taxon>
        <taxon>Rhizophora</taxon>
    </lineage>
</organism>